<reference evidence="2 3" key="1">
    <citation type="submission" date="2006-05" db="EMBL/GenBank/DDBJ databases">
        <authorList>
            <person name="King G."/>
            <person name="Ferriera S."/>
            <person name="Johnson J."/>
            <person name="Kravitz S."/>
            <person name="Beeson K."/>
            <person name="Sutton G."/>
            <person name="Rogers Y.-H."/>
            <person name="Friedman R."/>
            <person name="Frazier M."/>
            <person name="Venter J.C."/>
        </authorList>
    </citation>
    <scope>NUCLEOTIDE SEQUENCE [LARGE SCALE GENOMIC DNA]</scope>
    <source>
        <strain evidence="3">ATCC 25650 / DSM 13394 / JCM 20685 / NBRC 16684 / NCIMB 2208 / IAM 12614 / B1</strain>
    </source>
</reference>
<protein>
    <submittedName>
        <fullName evidence="2">NnrS, putative</fullName>
    </submittedName>
</protein>
<evidence type="ECO:0000256" key="1">
    <source>
        <dbReference type="SAM" id="Phobius"/>
    </source>
</evidence>
<feature type="transmembrane region" description="Helical" evidence="1">
    <location>
        <begin position="82"/>
        <end position="102"/>
    </location>
</feature>
<gene>
    <name evidence="2" type="ORF">SIAM614_31416</name>
</gene>
<name>A0NZJ5_ROSAI</name>
<accession>A0NZJ5</accession>
<sequence>MLTAGFRFFFLSAGIFSVFAMLAWTVWLGVHAAGGTFVSTPMSMAPHLWHAHEMVFGYTAAVIAGFFVTAVPNWTGTKEAGSLFVIASGTVWLAGRFAIWFSNSIDPVIVAAVDLAFVPVLSTAVLGRLARKSQARNMVFLALLTALLTGNLMMHLEWIGWTDDTAQAGVRMGIFTSTAMIAIIGGRVVPAFTRNALLRAGHQGPLPVSRVWLDRAGILLVLLAALAFLPFVPEVLRGGLCLAAGLVTLLRLVGWQGWAARGEPILWILHAAYLLLGAGYLVYGVTLLTGEYSETAALHLLAAGAIGSMTLAMMTRASLGHAGLPLKVSRPIVIAYVLLIAAALVRSFGLTALDYFETMLLSGSLWILAFGIYAWVYFPILTTPRIRK</sequence>
<keyword evidence="1" id="KW-0812">Transmembrane</keyword>
<proteinExistence type="predicted"/>
<evidence type="ECO:0000313" key="2">
    <source>
        <dbReference type="EMBL" id="EAV41874.1"/>
    </source>
</evidence>
<organism evidence="2 3">
    <name type="scientific">Roseibium aggregatum (strain ATCC 25650 / DSM 13394 / JCM 20685 / NBRC 16684 / NCIMB 2208 / IAM 12614 / B1)</name>
    <name type="common">Stappia aggregata</name>
    <dbReference type="NCBI Taxonomy" id="384765"/>
    <lineage>
        <taxon>Bacteria</taxon>
        <taxon>Pseudomonadati</taxon>
        <taxon>Pseudomonadota</taxon>
        <taxon>Alphaproteobacteria</taxon>
        <taxon>Hyphomicrobiales</taxon>
        <taxon>Stappiaceae</taxon>
        <taxon>Roseibium</taxon>
    </lineage>
</organism>
<feature type="transmembrane region" description="Helical" evidence="1">
    <location>
        <begin position="297"/>
        <end position="319"/>
    </location>
</feature>
<comment type="caution">
    <text evidence="2">The sequence shown here is derived from an EMBL/GenBank/DDBJ whole genome shotgun (WGS) entry which is preliminary data.</text>
</comment>
<evidence type="ECO:0000313" key="3">
    <source>
        <dbReference type="Proteomes" id="UP000004848"/>
    </source>
</evidence>
<feature type="transmembrane region" description="Helical" evidence="1">
    <location>
        <begin position="168"/>
        <end position="190"/>
    </location>
</feature>
<keyword evidence="1" id="KW-1133">Transmembrane helix</keyword>
<feature type="transmembrane region" description="Helical" evidence="1">
    <location>
        <begin position="108"/>
        <end position="126"/>
    </location>
</feature>
<dbReference type="Proteomes" id="UP000004848">
    <property type="component" value="Unassembled WGS sequence"/>
</dbReference>
<feature type="transmembrane region" description="Helical" evidence="1">
    <location>
        <begin position="265"/>
        <end position="285"/>
    </location>
</feature>
<dbReference type="AlphaFoldDB" id="A0NZJ5"/>
<dbReference type="EMBL" id="AAUW01000018">
    <property type="protein sequence ID" value="EAV41874.1"/>
    <property type="molecule type" value="Genomic_DNA"/>
</dbReference>
<feature type="transmembrane region" description="Helical" evidence="1">
    <location>
        <begin position="359"/>
        <end position="378"/>
    </location>
</feature>
<feature type="transmembrane region" description="Helical" evidence="1">
    <location>
        <begin position="235"/>
        <end position="253"/>
    </location>
</feature>
<feature type="transmembrane region" description="Helical" evidence="1">
    <location>
        <begin position="138"/>
        <end position="156"/>
    </location>
</feature>
<dbReference type="Pfam" id="PF05940">
    <property type="entry name" value="NnrS"/>
    <property type="match status" value="1"/>
</dbReference>
<dbReference type="InterPro" id="IPR010266">
    <property type="entry name" value="NnrS"/>
</dbReference>
<feature type="transmembrane region" description="Helical" evidence="1">
    <location>
        <begin position="56"/>
        <end position="75"/>
    </location>
</feature>
<keyword evidence="1" id="KW-0472">Membrane</keyword>
<feature type="transmembrane region" description="Helical" evidence="1">
    <location>
        <begin position="211"/>
        <end position="229"/>
    </location>
</feature>
<feature type="transmembrane region" description="Helical" evidence="1">
    <location>
        <begin position="331"/>
        <end position="353"/>
    </location>
</feature>
<dbReference type="eggNOG" id="COG3213">
    <property type="taxonomic scope" value="Bacteria"/>
</dbReference>